<evidence type="ECO:0000313" key="4">
    <source>
        <dbReference type="Proteomes" id="UP000835052"/>
    </source>
</evidence>
<sequence length="369" mass="43333">MTTVRTIREIAVLVIAATRALGFELFRMTIFGILDQSKYWIQNFRTAVLAVFFFMSLNIPFFFYASTIFCLFDMITAIQRLVLIFGNSKYSFLVTGKCLKNYITVVWMTLPLFYVFKYGACPDYFCDHDFSCEGNRKAYIFYHIYEISVYFINLFTLIAYIIIYRHITGLTQISLEKKHFEKFILLQAMPMTVIRTIYEITVYMITLFTLIAYITIYRYITNLAQLSTGKRNYEKFILLQAMPMTMIRTIREVVVLYISLARAFNMPKKFSTENPKVTAARDRKATAKKDEVDRKQKAAEDAYWADDDKLANKKIQRKEEEERKKLEAQKRREELKKLADDEMNSLSKNPQKVVQPKVTRATIDKKSAS</sequence>
<dbReference type="PANTHER" id="PTHR21680">
    <property type="entry name" value="COILED-COIL DOMAIN-CONTAINING PROTEIN 124"/>
    <property type="match status" value="1"/>
</dbReference>
<dbReference type="CDD" id="cd00637">
    <property type="entry name" value="7tm_classA_rhodopsin-like"/>
    <property type="match status" value="1"/>
</dbReference>
<keyword evidence="4" id="KW-1185">Reference proteome</keyword>
<dbReference type="Proteomes" id="UP000835052">
    <property type="component" value="Unassembled WGS sequence"/>
</dbReference>
<dbReference type="AlphaFoldDB" id="A0A8S1H3S9"/>
<proteinExistence type="predicted"/>
<feature type="transmembrane region" description="Helical" evidence="2">
    <location>
        <begin position="140"/>
        <end position="163"/>
    </location>
</feature>
<dbReference type="InterPro" id="IPR010422">
    <property type="entry name" value="Ccdc124/Oxs1"/>
</dbReference>
<feature type="compositionally biased region" description="Basic and acidic residues" evidence="1">
    <location>
        <begin position="314"/>
        <end position="340"/>
    </location>
</feature>
<protein>
    <submittedName>
        <fullName evidence="3">Uncharacterized protein</fullName>
    </submittedName>
</protein>
<dbReference type="OrthoDB" id="76412at2759"/>
<organism evidence="3 4">
    <name type="scientific">Caenorhabditis auriculariae</name>
    <dbReference type="NCBI Taxonomy" id="2777116"/>
    <lineage>
        <taxon>Eukaryota</taxon>
        <taxon>Metazoa</taxon>
        <taxon>Ecdysozoa</taxon>
        <taxon>Nematoda</taxon>
        <taxon>Chromadorea</taxon>
        <taxon>Rhabditida</taxon>
        <taxon>Rhabditina</taxon>
        <taxon>Rhabditomorpha</taxon>
        <taxon>Rhabditoidea</taxon>
        <taxon>Rhabditidae</taxon>
        <taxon>Peloderinae</taxon>
        <taxon>Caenorhabditis</taxon>
    </lineage>
</organism>
<dbReference type="GO" id="GO:0003713">
    <property type="term" value="F:transcription coactivator activity"/>
    <property type="evidence" value="ECO:0007669"/>
    <property type="project" value="TreeGrafter"/>
</dbReference>
<dbReference type="GO" id="GO:0006366">
    <property type="term" value="P:transcription by RNA polymerase II"/>
    <property type="evidence" value="ECO:0007669"/>
    <property type="project" value="TreeGrafter"/>
</dbReference>
<comment type="caution">
    <text evidence="3">The sequence shown here is derived from an EMBL/GenBank/DDBJ whole genome shotgun (WGS) entry which is preliminary data.</text>
</comment>
<feature type="transmembrane region" description="Helical" evidence="2">
    <location>
        <begin position="46"/>
        <end position="78"/>
    </location>
</feature>
<keyword evidence="2" id="KW-0812">Transmembrane</keyword>
<evidence type="ECO:0000256" key="1">
    <source>
        <dbReference type="SAM" id="MobiDB-lite"/>
    </source>
</evidence>
<dbReference type="PANTHER" id="PTHR21680:SF0">
    <property type="entry name" value="COILED-COIL DOMAIN-CONTAINING PROTEIN 124"/>
    <property type="match status" value="1"/>
</dbReference>
<keyword evidence="2" id="KW-1133">Transmembrane helix</keyword>
<reference evidence="3" key="1">
    <citation type="submission" date="2020-10" db="EMBL/GenBank/DDBJ databases">
        <authorList>
            <person name="Kikuchi T."/>
        </authorList>
    </citation>
    <scope>NUCLEOTIDE SEQUENCE</scope>
    <source>
        <strain evidence="3">NKZ352</strain>
    </source>
</reference>
<feature type="transmembrane region" description="Helical" evidence="2">
    <location>
        <begin position="99"/>
        <end position="120"/>
    </location>
</feature>
<feature type="transmembrane region" description="Helical" evidence="2">
    <location>
        <begin position="183"/>
        <end position="216"/>
    </location>
</feature>
<evidence type="ECO:0000256" key="2">
    <source>
        <dbReference type="SAM" id="Phobius"/>
    </source>
</evidence>
<accession>A0A8S1H3S9</accession>
<gene>
    <name evidence="3" type="ORF">CAUJ_LOCUS6094</name>
</gene>
<evidence type="ECO:0000313" key="3">
    <source>
        <dbReference type="EMBL" id="CAD6190175.1"/>
    </source>
</evidence>
<name>A0A8S1H3S9_9PELO</name>
<keyword evidence="2" id="KW-0472">Membrane</keyword>
<dbReference type="GO" id="GO:0005634">
    <property type="term" value="C:nucleus"/>
    <property type="evidence" value="ECO:0007669"/>
    <property type="project" value="TreeGrafter"/>
</dbReference>
<feature type="transmembrane region" description="Helical" evidence="2">
    <location>
        <begin position="236"/>
        <end position="260"/>
    </location>
</feature>
<feature type="region of interest" description="Disordered" evidence="1">
    <location>
        <begin position="314"/>
        <end position="369"/>
    </location>
</feature>
<dbReference type="EMBL" id="CAJGYM010000014">
    <property type="protein sequence ID" value="CAD6190175.1"/>
    <property type="molecule type" value="Genomic_DNA"/>
</dbReference>